<dbReference type="SUPFAM" id="SSF102198">
    <property type="entry name" value="Putative cyclase"/>
    <property type="match status" value="1"/>
</dbReference>
<comment type="catalytic activity">
    <reaction evidence="10">
        <text>N-formyl-L-kynurenine + H2O = L-kynurenine + formate + H(+)</text>
        <dbReference type="Rhea" id="RHEA:13009"/>
        <dbReference type="ChEBI" id="CHEBI:15377"/>
        <dbReference type="ChEBI" id="CHEBI:15378"/>
        <dbReference type="ChEBI" id="CHEBI:15740"/>
        <dbReference type="ChEBI" id="CHEBI:57959"/>
        <dbReference type="ChEBI" id="CHEBI:58629"/>
        <dbReference type="EC" id="3.5.1.9"/>
    </reaction>
</comment>
<keyword evidence="8" id="KW-0862">Zinc</keyword>
<dbReference type="FunFam" id="3.50.30.50:FF:000001">
    <property type="entry name" value="Kynurenine formamidase"/>
    <property type="match status" value="1"/>
</dbReference>
<proteinExistence type="predicted"/>
<dbReference type="Gene3D" id="3.50.30.50">
    <property type="entry name" value="Putative cyclase"/>
    <property type="match status" value="1"/>
</dbReference>
<dbReference type="PANTHER" id="PTHR31118">
    <property type="entry name" value="CYCLASE-LIKE PROTEIN 2"/>
    <property type="match status" value="1"/>
</dbReference>
<protein>
    <recommendedName>
        <fullName evidence="5">Kynurenine formamidase</fullName>
        <ecNumber evidence="4">3.5.1.9</ecNumber>
    </recommendedName>
</protein>
<evidence type="ECO:0000313" key="12">
    <source>
        <dbReference type="EMBL" id="BEP28181.1"/>
    </source>
</evidence>
<comment type="cofactor">
    <cofactor evidence="1">
        <name>Zn(2+)</name>
        <dbReference type="ChEBI" id="CHEBI:29105"/>
    </cofactor>
</comment>
<comment type="subunit">
    <text evidence="3">Homodimer.</text>
</comment>
<evidence type="ECO:0000256" key="4">
    <source>
        <dbReference type="ARBA" id="ARBA00012930"/>
    </source>
</evidence>
<dbReference type="EMBL" id="AP028654">
    <property type="protein sequence ID" value="BEP28181.1"/>
    <property type="molecule type" value="Genomic_DNA"/>
</dbReference>
<evidence type="ECO:0000313" key="13">
    <source>
        <dbReference type="Proteomes" id="UP001321786"/>
    </source>
</evidence>
<evidence type="ECO:0000256" key="3">
    <source>
        <dbReference type="ARBA" id="ARBA00011738"/>
    </source>
</evidence>
<accession>A0AAU9E1F1</accession>
<dbReference type="Pfam" id="PF04199">
    <property type="entry name" value="Cyclase"/>
    <property type="match status" value="1"/>
</dbReference>
<sequence>MIYDISMSIDKNMKVYKNKAEKIPKLEFTKSHEKDNMCESRIILEMHTGTHLDAPYHMLNEGKTIDEINLDTLVTDCRVIDLSHIKEKITKIDLEDFHIKKNEFILFKTSNSSNLLFNPNFVYLDKSGAEYLLKCGVIGIGTDGLGIERSQKNHETHKILLGNDINIIEGLDLKDIEEGIYKLIALPLKIKGAEASPVRAILIKE</sequence>
<keyword evidence="9" id="KW-0823">Tryptophan catabolism</keyword>
<evidence type="ECO:0000256" key="5">
    <source>
        <dbReference type="ARBA" id="ARBA00014889"/>
    </source>
</evidence>
<name>A0AAU9E1F1_9FIRM</name>
<dbReference type="GO" id="GO:0004061">
    <property type="term" value="F:arylformamidase activity"/>
    <property type="evidence" value="ECO:0007669"/>
    <property type="project" value="UniProtKB-EC"/>
</dbReference>
<evidence type="ECO:0000256" key="8">
    <source>
        <dbReference type="ARBA" id="ARBA00022833"/>
    </source>
</evidence>
<keyword evidence="7" id="KW-0378">Hydrolase</keyword>
<dbReference type="InterPro" id="IPR037175">
    <property type="entry name" value="KFase_sf"/>
</dbReference>
<dbReference type="GO" id="GO:0046872">
    <property type="term" value="F:metal ion binding"/>
    <property type="evidence" value="ECO:0007669"/>
    <property type="project" value="UniProtKB-KW"/>
</dbReference>
<reference evidence="12 13" key="1">
    <citation type="submission" date="2023-08" db="EMBL/GenBank/DDBJ databases">
        <title>Helicovermis profunda gen. nov., sp. nov., a novel mesophilic, fermentative bacterium within the Bacillota from a deep-sea hydrothermal vent chimney.</title>
        <authorList>
            <person name="Miyazaki U."/>
            <person name="Mizutani D."/>
            <person name="Hashimoto Y."/>
            <person name="Tame A."/>
            <person name="Sawayama S."/>
            <person name="Miyazaki J."/>
            <person name="Takai K."/>
            <person name="Nakagawa S."/>
        </authorList>
    </citation>
    <scope>NUCLEOTIDE SEQUENCE [LARGE SCALE GENOMIC DNA]</scope>
    <source>
        <strain evidence="12 13">S502</strain>
    </source>
</reference>
<evidence type="ECO:0000256" key="9">
    <source>
        <dbReference type="ARBA" id="ARBA00023079"/>
    </source>
</evidence>
<evidence type="ECO:0000256" key="1">
    <source>
        <dbReference type="ARBA" id="ARBA00001947"/>
    </source>
</evidence>
<dbReference type="GO" id="GO:0019441">
    <property type="term" value="P:L-tryptophan catabolic process to kynurenine"/>
    <property type="evidence" value="ECO:0007669"/>
    <property type="project" value="InterPro"/>
</dbReference>
<comment type="pathway">
    <text evidence="11">Amino-acid degradation; L-tryptophan degradation via kynurenine pathway; L-kynurenine from L-tryptophan: step 2/2.</text>
</comment>
<keyword evidence="6" id="KW-0479">Metal-binding</keyword>
<dbReference type="KEGG" id="hprf:HLPR_05120"/>
<dbReference type="InterPro" id="IPR007325">
    <property type="entry name" value="KFase/CYL"/>
</dbReference>
<evidence type="ECO:0000256" key="2">
    <source>
        <dbReference type="ARBA" id="ARBA00002204"/>
    </source>
</evidence>
<gene>
    <name evidence="12" type="ORF">HLPR_05120</name>
</gene>
<evidence type="ECO:0000256" key="11">
    <source>
        <dbReference type="ARBA" id="ARBA00060547"/>
    </source>
</evidence>
<dbReference type="AlphaFoldDB" id="A0AAU9E1F1"/>
<dbReference type="Proteomes" id="UP001321786">
    <property type="component" value="Chromosome"/>
</dbReference>
<evidence type="ECO:0000256" key="10">
    <source>
        <dbReference type="ARBA" id="ARBA00048496"/>
    </source>
</evidence>
<organism evidence="12 13">
    <name type="scientific">Helicovermis profundi</name>
    <dbReference type="NCBI Taxonomy" id="3065157"/>
    <lineage>
        <taxon>Bacteria</taxon>
        <taxon>Bacillati</taxon>
        <taxon>Bacillota</taxon>
        <taxon>Clostridia</taxon>
        <taxon>Helicovermis</taxon>
    </lineage>
</organism>
<evidence type="ECO:0000256" key="7">
    <source>
        <dbReference type="ARBA" id="ARBA00022801"/>
    </source>
</evidence>
<keyword evidence="13" id="KW-1185">Reference proteome</keyword>
<comment type="function">
    <text evidence="2">Catalyzes the hydrolysis of N-formyl-L-kynurenine to L-kynurenine, the second step in the kynurenine pathway of tryptophan degradation.</text>
</comment>
<dbReference type="EC" id="3.5.1.9" evidence="4"/>
<evidence type="ECO:0000256" key="6">
    <source>
        <dbReference type="ARBA" id="ARBA00022723"/>
    </source>
</evidence>
<dbReference type="PANTHER" id="PTHR31118:SF12">
    <property type="entry name" value="CYCLASE-LIKE PROTEIN 2"/>
    <property type="match status" value="1"/>
</dbReference>